<dbReference type="EMBL" id="JPOS01000079">
    <property type="protein sequence ID" value="KGE86319.1"/>
    <property type="molecule type" value="Genomic_DNA"/>
</dbReference>
<gene>
    <name evidence="2" type="ORF">IX84_21170</name>
</gene>
<protein>
    <recommendedName>
        <fullName evidence="1">BioF2-like acetyltransferase domain-containing protein</fullName>
    </recommendedName>
</protein>
<accession>A0A098S1X2</accession>
<dbReference type="InterPro" id="IPR016181">
    <property type="entry name" value="Acyl_CoA_acyltransferase"/>
</dbReference>
<dbReference type="Gene3D" id="3.40.630.30">
    <property type="match status" value="1"/>
</dbReference>
<reference evidence="2 3" key="1">
    <citation type="journal article" date="2014" name="Int. J. Syst. Evol. Microbiol.">
        <title>Phaeodactylibacter xiamenensis gen. nov., sp. nov., a member of the family Saprospiraceae isolated from the marine alga Phaeodactylum tricornutum.</title>
        <authorList>
            <person name="Chen Z.Jr."/>
            <person name="Lei X."/>
            <person name="Lai Q."/>
            <person name="Li Y."/>
            <person name="Zhang B."/>
            <person name="Zhang J."/>
            <person name="Zhang H."/>
            <person name="Yang L."/>
            <person name="Zheng W."/>
            <person name="Tian Y."/>
            <person name="Yu Z."/>
            <person name="Xu H.Jr."/>
            <person name="Zheng T."/>
        </authorList>
    </citation>
    <scope>NUCLEOTIDE SEQUENCE [LARGE SCALE GENOMIC DNA]</scope>
    <source>
        <strain evidence="2 3">KD52</strain>
    </source>
</reference>
<evidence type="ECO:0000313" key="2">
    <source>
        <dbReference type="EMBL" id="KGE86319.1"/>
    </source>
</evidence>
<proteinExistence type="predicted"/>
<sequence>MERLTSRCPIYDTVQQLLQSECGSRLAEEYTGIREQAVVLDIGAYQARLYRSALDLPAEWDQLAGGGRVFLSRNYLLAWEETLPEGMEIAYVVLERMGIAAGIMSLQIIDFRIGDALPRWAWMNIGVRVLVCGAAQVSGPFGFAFSPEVEAGEQSHLVQLLLERLRKRLNARAILVKDLPASACPLVQDGLQNKGYIPFNFEPNMILEVDPGWHTLEDFLEAMTSKYRVRARRAFRKGDSLGCRSLTLADLDRYKVRMHELYSAVADRADFSLIRLQPGYFSRLKRAFGASFKVIGYFDEEELVGFCSVLRSGVAAEVHFLGFDEAYNESAQLYLNMLLACIRTGIEDFGSRQIILGRTATVIKSSVGGYPQPQQVWLKHGSPIVQALLPRIVGFLQPPMEKTEGIRHPFGTE</sequence>
<dbReference type="SUPFAM" id="SSF55729">
    <property type="entry name" value="Acyl-CoA N-acyltransferases (Nat)"/>
    <property type="match status" value="1"/>
</dbReference>
<dbReference type="Proteomes" id="UP000029736">
    <property type="component" value="Unassembled WGS sequence"/>
</dbReference>
<keyword evidence="3" id="KW-1185">Reference proteome</keyword>
<dbReference type="STRING" id="1524460.IX84_21170"/>
<dbReference type="AlphaFoldDB" id="A0A098S1X2"/>
<dbReference type="InterPro" id="IPR038740">
    <property type="entry name" value="BioF2-like_GNAT_dom"/>
</dbReference>
<organism evidence="2 3">
    <name type="scientific">Phaeodactylibacter xiamenensis</name>
    <dbReference type="NCBI Taxonomy" id="1524460"/>
    <lineage>
        <taxon>Bacteria</taxon>
        <taxon>Pseudomonadati</taxon>
        <taxon>Bacteroidota</taxon>
        <taxon>Saprospiria</taxon>
        <taxon>Saprospirales</taxon>
        <taxon>Haliscomenobacteraceae</taxon>
        <taxon>Phaeodactylibacter</taxon>
    </lineage>
</organism>
<comment type="caution">
    <text evidence="2">The sequence shown here is derived from an EMBL/GenBank/DDBJ whole genome shotgun (WGS) entry which is preliminary data.</text>
</comment>
<evidence type="ECO:0000313" key="3">
    <source>
        <dbReference type="Proteomes" id="UP000029736"/>
    </source>
</evidence>
<evidence type="ECO:0000259" key="1">
    <source>
        <dbReference type="Pfam" id="PF13480"/>
    </source>
</evidence>
<dbReference type="Pfam" id="PF13480">
    <property type="entry name" value="Acetyltransf_6"/>
    <property type="match status" value="1"/>
</dbReference>
<name>A0A098S1X2_9BACT</name>
<feature type="domain" description="BioF2-like acetyltransferase" evidence="1">
    <location>
        <begin position="225"/>
        <end position="347"/>
    </location>
</feature>